<reference evidence="7 8" key="1">
    <citation type="submission" date="2023-10" db="EMBL/GenBank/DDBJ databases">
        <title>Development of a sustainable strategy for remediation of hydrocarbon-contaminated territories based on the waste exchange concept.</title>
        <authorList>
            <person name="Krivoruchko A."/>
        </authorList>
    </citation>
    <scope>NUCLEOTIDE SEQUENCE [LARGE SCALE GENOMIC DNA]</scope>
    <source>
        <strain evidence="7 8">IEGM 1323</strain>
    </source>
</reference>
<feature type="domain" description="FAD/NAD(P)-binding" evidence="6">
    <location>
        <begin position="20"/>
        <end position="347"/>
    </location>
</feature>
<evidence type="ECO:0000256" key="4">
    <source>
        <dbReference type="ARBA" id="ARBA00023002"/>
    </source>
</evidence>
<evidence type="ECO:0000313" key="8">
    <source>
        <dbReference type="Proteomes" id="UP001185755"/>
    </source>
</evidence>
<dbReference type="EC" id="1.6.5.-" evidence="7"/>
<comment type="similarity">
    <text evidence="1">Belongs to the NADH dehydrogenase family.</text>
</comment>
<dbReference type="InterPro" id="IPR023753">
    <property type="entry name" value="FAD/NAD-binding_dom"/>
</dbReference>
<evidence type="ECO:0000256" key="2">
    <source>
        <dbReference type="ARBA" id="ARBA00022630"/>
    </source>
</evidence>
<protein>
    <submittedName>
        <fullName evidence="7">NAD(P)/FAD-dependent oxidoreductase</fullName>
        <ecNumber evidence="7">1.6.5.-</ecNumber>
    </submittedName>
</protein>
<dbReference type="GO" id="GO:0016491">
    <property type="term" value="F:oxidoreductase activity"/>
    <property type="evidence" value="ECO:0007669"/>
    <property type="project" value="UniProtKB-KW"/>
</dbReference>
<accession>A0ABU4BES6</accession>
<evidence type="ECO:0000256" key="5">
    <source>
        <dbReference type="ARBA" id="ARBA00023027"/>
    </source>
</evidence>
<dbReference type="Pfam" id="PF07992">
    <property type="entry name" value="Pyr_redox_2"/>
    <property type="match status" value="1"/>
</dbReference>
<gene>
    <name evidence="7" type="ORF">R3P96_14855</name>
</gene>
<dbReference type="Proteomes" id="UP001185755">
    <property type="component" value="Unassembled WGS sequence"/>
</dbReference>
<evidence type="ECO:0000313" key="7">
    <source>
        <dbReference type="EMBL" id="MDV6262616.1"/>
    </source>
</evidence>
<dbReference type="PANTHER" id="PTHR43706:SF45">
    <property type="entry name" value="NADH DEHYDROGENASE-LIKE PROTEIN RV1812C"/>
    <property type="match status" value="1"/>
</dbReference>
<dbReference type="EMBL" id="JAWLJX010000004">
    <property type="protein sequence ID" value="MDV6262616.1"/>
    <property type="molecule type" value="Genomic_DNA"/>
</dbReference>
<keyword evidence="3" id="KW-0274">FAD</keyword>
<dbReference type="SUPFAM" id="SSF51905">
    <property type="entry name" value="FAD/NAD(P)-binding domain"/>
    <property type="match status" value="2"/>
</dbReference>
<name>A0ABU4BES6_9NOCA</name>
<evidence type="ECO:0000256" key="1">
    <source>
        <dbReference type="ARBA" id="ARBA00005272"/>
    </source>
</evidence>
<dbReference type="Gene3D" id="3.50.50.100">
    <property type="match status" value="1"/>
</dbReference>
<evidence type="ECO:0000259" key="6">
    <source>
        <dbReference type="Pfam" id="PF07992"/>
    </source>
</evidence>
<dbReference type="PRINTS" id="PR00411">
    <property type="entry name" value="PNDRDTASEI"/>
</dbReference>
<sequence length="456" mass="47983">MRSFLPGFGTSSPVPARPARVVVVGGGFGGFNALQRLAKLLGPDRATLTLVAPTDYLLYSPLLPEVATGVLDPRDIAVSTRQALPRVRLVLGHVTTVDFEARELTVIGPDSDSTLEWDKLILAPGSVTKQFDIPGVDEHAYGLKTLSEAVYIRNHVLAQLDAADALPDTPEGRSERAERLTVVAVGAGYTGTEFVAQMQNWVRGIASRWASVDPDEVRWVLVDVADAVLPELGARLGKEALAVLAERGVDVRLGVSVASATATSVTLTDDEVVSSRTLVWGAGVAPSPLIAQLGLPTASGRLVVGADMTVPGVSDVWAIGDAAAVPDLAADPSKPTPPTAQHAQRQGVAVARNVAASMGVGQAHPYKHKDLGLVADLGGFDGVAKPLGIPLTGPVAKFVARGYHLYALPTISARVRVATDWLYSAVLPTRVVNLAQVRSEDALIKKAQAIDLYDRK</sequence>
<dbReference type="PRINTS" id="PR00368">
    <property type="entry name" value="FADPNR"/>
</dbReference>
<proteinExistence type="inferred from homology"/>
<dbReference type="PANTHER" id="PTHR43706">
    <property type="entry name" value="NADH DEHYDROGENASE"/>
    <property type="match status" value="1"/>
</dbReference>
<dbReference type="InterPro" id="IPR045024">
    <property type="entry name" value="NDH-2"/>
</dbReference>
<organism evidence="7 8">
    <name type="scientific">Rhodococcoides yunnanense</name>
    <dbReference type="NCBI Taxonomy" id="278209"/>
    <lineage>
        <taxon>Bacteria</taxon>
        <taxon>Bacillati</taxon>
        <taxon>Actinomycetota</taxon>
        <taxon>Actinomycetes</taxon>
        <taxon>Mycobacteriales</taxon>
        <taxon>Nocardiaceae</taxon>
        <taxon>Rhodococcoides</taxon>
    </lineage>
</organism>
<keyword evidence="2" id="KW-0285">Flavoprotein</keyword>
<keyword evidence="4 7" id="KW-0560">Oxidoreductase</keyword>
<keyword evidence="8" id="KW-1185">Reference proteome</keyword>
<keyword evidence="5" id="KW-0520">NAD</keyword>
<comment type="caution">
    <text evidence="7">The sequence shown here is derived from an EMBL/GenBank/DDBJ whole genome shotgun (WGS) entry which is preliminary data.</text>
</comment>
<evidence type="ECO:0000256" key="3">
    <source>
        <dbReference type="ARBA" id="ARBA00022827"/>
    </source>
</evidence>
<dbReference type="InterPro" id="IPR036188">
    <property type="entry name" value="FAD/NAD-bd_sf"/>
</dbReference>
<dbReference type="RefSeq" id="WP_317564963.1">
    <property type="nucleotide sequence ID" value="NZ_JAWLJX010000004.1"/>
</dbReference>